<gene>
    <name evidence="3" type="ORF">SAMN03080599_01206</name>
</gene>
<feature type="region of interest" description="Disordered" evidence="2">
    <location>
        <begin position="545"/>
        <end position="621"/>
    </location>
</feature>
<feature type="region of interest" description="Disordered" evidence="2">
    <location>
        <begin position="640"/>
        <end position="659"/>
    </location>
</feature>
<dbReference type="STRING" id="1120920.SAMN03080599_01206"/>
<feature type="compositionally biased region" description="Polar residues" evidence="2">
    <location>
        <begin position="650"/>
        <end position="659"/>
    </location>
</feature>
<evidence type="ECO:0000313" key="4">
    <source>
        <dbReference type="Proteomes" id="UP000199208"/>
    </source>
</evidence>
<organism evidence="3 4">
    <name type="scientific">Acidaminobacter hydrogenoformans DSM 2784</name>
    <dbReference type="NCBI Taxonomy" id="1120920"/>
    <lineage>
        <taxon>Bacteria</taxon>
        <taxon>Bacillati</taxon>
        <taxon>Bacillota</taxon>
        <taxon>Clostridia</taxon>
        <taxon>Peptostreptococcales</taxon>
        <taxon>Acidaminobacteraceae</taxon>
        <taxon>Acidaminobacter</taxon>
    </lineage>
</organism>
<feature type="compositionally biased region" description="Basic and acidic residues" evidence="2">
    <location>
        <begin position="358"/>
        <end position="375"/>
    </location>
</feature>
<feature type="region of interest" description="Disordered" evidence="2">
    <location>
        <begin position="300"/>
        <end position="396"/>
    </location>
</feature>
<sequence>MRKKFAEDELLGRFRLKHNHGLRIDPKPTPPEEVEEAAKALEPVMASLETKESTGSNLSIDWDTNDFEAPESLPSEEALKAILFGEPVEEMSIEEHVFYKSQRHQKMLELLAKVEALTPRTVESKQDSAIPNLEEANNRDTVNRLAQNSESAASALSKLDMTHFSEVGYDEAPEGEYDEVPEEGYDEVPEEGYDEVPEEGYDEVPEEGYDEVHEAEYDEVPEEGTTMRSESEAKLKEYGAQAKARDENEQASADDPIKLNVDQEDFQERLIRILNENYGDMGEVKPQNLKSRLIEILNEEYAEGYDEDPEGGYDETPEGEYDENLEEEYDESLEEEYDEGIEAGSGKTSDQELVEVSEPDHVEVPETGDVEKPEAESITEAHPTQMELPEVDDVKAPEESVDILKDEAGFLSQDYDPYKAELTEESADFAEAPLPEPPKASKPKIDFREYQYVTSFHEVPIEEEDEAEPFEAIFHEITDETADDVKDEISDEVVDDVTDEIEDEVSEEIEDQVSDVIEDEVSIAVRDEDEDKVIDEIVVKSADKVMEETLSEGPDKSKDETDLRDEAELLRPEVEPFQKAESHKHEHPWLKELKRESVEHRWTKKAEHEEMGGKEDHGQNKVPLSQEERYAGNHVRTAAGNAEPVRPSRSETVSAAVQNSDRGMSMEEWSFVFDTLKEQIDYLKQQLEIKDHQLQNKDELIRNFQILLKNEQDKFLKLENKMEDVVLQVEERATKKGFFSRFRKR</sequence>
<feature type="region of interest" description="Disordered" evidence="2">
    <location>
        <begin position="165"/>
        <end position="260"/>
    </location>
</feature>
<evidence type="ECO:0000313" key="3">
    <source>
        <dbReference type="EMBL" id="SCZ78318.1"/>
    </source>
</evidence>
<proteinExistence type="predicted"/>
<dbReference type="RefSeq" id="WP_092589993.1">
    <property type="nucleotide sequence ID" value="NZ_FMWL01000004.1"/>
</dbReference>
<dbReference type="Proteomes" id="UP000199208">
    <property type="component" value="Unassembled WGS sequence"/>
</dbReference>
<reference evidence="3 4" key="1">
    <citation type="submission" date="2016-10" db="EMBL/GenBank/DDBJ databases">
        <authorList>
            <person name="de Groot N.N."/>
        </authorList>
    </citation>
    <scope>NUCLEOTIDE SEQUENCE [LARGE SCALE GENOMIC DNA]</scope>
    <source>
        <strain evidence="3 4">DSM 2784</strain>
    </source>
</reference>
<feature type="compositionally biased region" description="Acidic residues" evidence="2">
    <location>
        <begin position="168"/>
        <end position="209"/>
    </location>
</feature>
<accession>A0A1G5RWS7</accession>
<feature type="compositionally biased region" description="Basic and acidic residues" evidence="2">
    <location>
        <begin position="229"/>
        <end position="248"/>
    </location>
</feature>
<feature type="compositionally biased region" description="Polar residues" evidence="2">
    <location>
        <begin position="144"/>
        <end position="153"/>
    </location>
</feature>
<dbReference type="AlphaFoldDB" id="A0A1G5RWS7"/>
<feature type="compositionally biased region" description="Acidic residues" evidence="2">
    <location>
        <begin position="300"/>
        <end position="341"/>
    </location>
</feature>
<keyword evidence="1" id="KW-0175">Coiled coil</keyword>
<evidence type="ECO:0000256" key="1">
    <source>
        <dbReference type="SAM" id="Coils"/>
    </source>
</evidence>
<feature type="region of interest" description="Disordered" evidence="2">
    <location>
        <begin position="49"/>
        <end position="71"/>
    </location>
</feature>
<feature type="region of interest" description="Disordered" evidence="2">
    <location>
        <begin position="119"/>
        <end position="153"/>
    </location>
</feature>
<name>A0A1G5RWS7_9FIRM</name>
<feature type="compositionally biased region" description="Basic and acidic residues" evidence="2">
    <location>
        <begin position="545"/>
        <end position="619"/>
    </location>
</feature>
<keyword evidence="4" id="KW-1185">Reference proteome</keyword>
<feature type="coiled-coil region" evidence="1">
    <location>
        <begin position="701"/>
        <end position="728"/>
    </location>
</feature>
<evidence type="ECO:0000256" key="2">
    <source>
        <dbReference type="SAM" id="MobiDB-lite"/>
    </source>
</evidence>
<protein>
    <submittedName>
        <fullName evidence="3">Uncharacterized protein</fullName>
    </submittedName>
</protein>
<dbReference type="EMBL" id="FMWL01000004">
    <property type="protein sequence ID" value="SCZ78318.1"/>
    <property type="molecule type" value="Genomic_DNA"/>
</dbReference>